<reference evidence="2 3" key="1">
    <citation type="submission" date="2022-01" db="EMBL/GenBank/DDBJ databases">
        <title>Alkalihalobacillus sp. EGI L200015, a novel bacterium isolated from a salt lake sediment.</title>
        <authorList>
            <person name="Gao L."/>
            <person name="Fang B.-Z."/>
            <person name="Li W.-J."/>
        </authorList>
    </citation>
    <scope>NUCLEOTIDE SEQUENCE [LARGE SCALE GENOMIC DNA]</scope>
    <source>
        <strain evidence="2 3">KCTC 12718</strain>
    </source>
</reference>
<feature type="region of interest" description="Disordered" evidence="1">
    <location>
        <begin position="1"/>
        <end position="23"/>
    </location>
</feature>
<organism evidence="2 3">
    <name type="scientific">Pseudalkalibacillus berkeleyi</name>
    <dbReference type="NCBI Taxonomy" id="1069813"/>
    <lineage>
        <taxon>Bacteria</taxon>
        <taxon>Bacillati</taxon>
        <taxon>Bacillota</taxon>
        <taxon>Bacilli</taxon>
        <taxon>Bacillales</taxon>
        <taxon>Fictibacillaceae</taxon>
        <taxon>Pseudalkalibacillus</taxon>
    </lineage>
</organism>
<proteinExistence type="predicted"/>
<feature type="compositionally biased region" description="Basic and acidic residues" evidence="1">
    <location>
        <begin position="1"/>
        <end position="12"/>
    </location>
</feature>
<dbReference type="EMBL" id="JAKIJS010000001">
    <property type="protein sequence ID" value="MCF6138664.1"/>
    <property type="molecule type" value="Genomic_DNA"/>
</dbReference>
<gene>
    <name evidence="2" type="ORF">L2716_13080</name>
</gene>
<evidence type="ECO:0000313" key="2">
    <source>
        <dbReference type="EMBL" id="MCF6138664.1"/>
    </source>
</evidence>
<evidence type="ECO:0000313" key="3">
    <source>
        <dbReference type="Proteomes" id="UP001649381"/>
    </source>
</evidence>
<keyword evidence="3" id="KW-1185">Reference proteome</keyword>
<accession>A0ABS9H0Z0</accession>
<dbReference type="Proteomes" id="UP001649381">
    <property type="component" value="Unassembled WGS sequence"/>
</dbReference>
<protein>
    <submittedName>
        <fullName evidence="2">Uncharacterized protein</fullName>
    </submittedName>
</protein>
<evidence type="ECO:0000256" key="1">
    <source>
        <dbReference type="SAM" id="MobiDB-lite"/>
    </source>
</evidence>
<comment type="caution">
    <text evidence="2">The sequence shown here is derived from an EMBL/GenBank/DDBJ whole genome shotgun (WGS) entry which is preliminary data.</text>
</comment>
<sequence>MTKKDPNIEKNQELQTATNMNPGFTVQSDAFQPLDILIAQADSGIEPQRSDVHADNEDM</sequence>
<name>A0ABS9H0Z0_9BACL</name>
<dbReference type="RefSeq" id="WP_236336107.1">
    <property type="nucleotide sequence ID" value="NZ_JAKIJS010000001.1"/>
</dbReference>
<feature type="compositionally biased region" description="Polar residues" evidence="1">
    <location>
        <begin position="13"/>
        <end position="23"/>
    </location>
</feature>